<proteinExistence type="predicted"/>
<protein>
    <submittedName>
        <fullName evidence="3">Tautomerase-like protein</fullName>
    </submittedName>
</protein>
<gene>
    <name evidence="3" type="ORF">EV191_101597</name>
</gene>
<sequence length="128" mass="13267">MPHLTVYTLEEDLVDRESDLIEALTEAVVAVYGEWAREIAVVQLIGVPAGRWGIGGKPAQAPAPSVKFGIKEGAFHRPDSTEIVSGLVSGVTEAIVGVLGERVRPGVTVELVGTPDGRMGIGGALPAA</sequence>
<organism evidence="3 4">
    <name type="scientific">Tamaricihabitans halophyticus</name>
    <dbReference type="NCBI Taxonomy" id="1262583"/>
    <lineage>
        <taxon>Bacteria</taxon>
        <taxon>Bacillati</taxon>
        <taxon>Actinomycetota</taxon>
        <taxon>Actinomycetes</taxon>
        <taxon>Pseudonocardiales</taxon>
        <taxon>Pseudonocardiaceae</taxon>
        <taxon>Tamaricihabitans</taxon>
    </lineage>
</organism>
<keyword evidence="4" id="KW-1185">Reference proteome</keyword>
<evidence type="ECO:0000259" key="2">
    <source>
        <dbReference type="Pfam" id="PF01361"/>
    </source>
</evidence>
<evidence type="ECO:0000313" key="3">
    <source>
        <dbReference type="EMBL" id="TCP56652.1"/>
    </source>
</evidence>
<reference evidence="3 4" key="1">
    <citation type="submission" date="2019-03" db="EMBL/GenBank/DDBJ databases">
        <title>Genomic Encyclopedia of Type Strains, Phase IV (KMG-IV): sequencing the most valuable type-strain genomes for metagenomic binning, comparative biology and taxonomic classification.</title>
        <authorList>
            <person name="Goeker M."/>
        </authorList>
    </citation>
    <scope>NUCLEOTIDE SEQUENCE [LARGE SCALE GENOMIC DNA]</scope>
    <source>
        <strain evidence="3 4">DSM 45765</strain>
    </source>
</reference>
<accession>A0A4R2R1T6</accession>
<dbReference type="InterPro" id="IPR004370">
    <property type="entry name" value="4-OT-like_dom"/>
</dbReference>
<dbReference type="AlphaFoldDB" id="A0A4R2R1T6"/>
<dbReference type="EMBL" id="SLXQ01000001">
    <property type="protein sequence ID" value="TCP56652.1"/>
    <property type="molecule type" value="Genomic_DNA"/>
</dbReference>
<dbReference type="Proteomes" id="UP000294911">
    <property type="component" value="Unassembled WGS sequence"/>
</dbReference>
<dbReference type="InterPro" id="IPR014347">
    <property type="entry name" value="Tautomerase/MIF_sf"/>
</dbReference>
<keyword evidence="1" id="KW-0413">Isomerase</keyword>
<evidence type="ECO:0000313" key="4">
    <source>
        <dbReference type="Proteomes" id="UP000294911"/>
    </source>
</evidence>
<dbReference type="Gene3D" id="3.30.429.10">
    <property type="entry name" value="Macrophage Migration Inhibitory Factor"/>
    <property type="match status" value="1"/>
</dbReference>
<comment type="caution">
    <text evidence="3">The sequence shown here is derived from an EMBL/GenBank/DDBJ whole genome shotgun (WGS) entry which is preliminary data.</text>
</comment>
<name>A0A4R2R1T6_9PSEU</name>
<evidence type="ECO:0000256" key="1">
    <source>
        <dbReference type="ARBA" id="ARBA00023235"/>
    </source>
</evidence>
<dbReference type="OrthoDB" id="4990855at2"/>
<feature type="domain" description="4-oxalocrotonate tautomerase-like" evidence="2">
    <location>
        <begin position="2"/>
        <end position="58"/>
    </location>
</feature>
<dbReference type="RefSeq" id="WP_132875224.1">
    <property type="nucleotide sequence ID" value="NZ_SLXQ01000001.1"/>
</dbReference>
<dbReference type="Pfam" id="PF01361">
    <property type="entry name" value="Tautomerase"/>
    <property type="match status" value="1"/>
</dbReference>
<dbReference type="GO" id="GO:0016853">
    <property type="term" value="F:isomerase activity"/>
    <property type="evidence" value="ECO:0007669"/>
    <property type="project" value="UniProtKB-KW"/>
</dbReference>